<dbReference type="Proteomes" id="UP000019376">
    <property type="component" value="Unassembled WGS sequence"/>
</dbReference>
<dbReference type="OrthoDB" id="4369524at2759"/>
<reference evidence="4 5" key="1">
    <citation type="journal article" date="2013" name="PLoS ONE">
        <title>Genomic and secretomic analyses reveal unique features of the lignocellulolytic enzyme system of Penicillium decumbens.</title>
        <authorList>
            <person name="Liu G."/>
            <person name="Zhang L."/>
            <person name="Wei X."/>
            <person name="Zou G."/>
            <person name="Qin Y."/>
            <person name="Ma L."/>
            <person name="Li J."/>
            <person name="Zheng H."/>
            <person name="Wang S."/>
            <person name="Wang C."/>
            <person name="Xun L."/>
            <person name="Zhao G.-P."/>
            <person name="Zhou Z."/>
            <person name="Qu Y."/>
        </authorList>
    </citation>
    <scope>NUCLEOTIDE SEQUENCE [LARGE SCALE GENOMIC DNA]</scope>
    <source>
        <strain evidence="5">114-2 / CGMCC 5302</strain>
    </source>
</reference>
<dbReference type="Gene3D" id="3.20.20.80">
    <property type="entry name" value="Glycosidases"/>
    <property type="match status" value="1"/>
</dbReference>
<keyword evidence="5" id="KW-1185">Reference proteome</keyword>
<evidence type="ECO:0000256" key="2">
    <source>
        <dbReference type="ARBA" id="ARBA00012729"/>
    </source>
</evidence>
<evidence type="ECO:0000313" key="5">
    <source>
        <dbReference type="Proteomes" id="UP000019376"/>
    </source>
</evidence>
<dbReference type="STRING" id="933388.S7ZQL5"/>
<evidence type="ECO:0000313" key="4">
    <source>
        <dbReference type="EMBL" id="EPS30936.1"/>
    </source>
</evidence>
<proteinExistence type="inferred from homology"/>
<dbReference type="InterPro" id="IPR001223">
    <property type="entry name" value="Glyco_hydro18_cat"/>
</dbReference>
<evidence type="ECO:0000256" key="1">
    <source>
        <dbReference type="ARBA" id="ARBA00008682"/>
    </source>
</evidence>
<accession>S7ZQL5</accession>
<gene>
    <name evidence="4" type="ORF">PDE_05890</name>
</gene>
<dbReference type="InterPro" id="IPR029070">
    <property type="entry name" value="Chitinase_insertion_sf"/>
</dbReference>
<evidence type="ECO:0000259" key="3">
    <source>
        <dbReference type="PROSITE" id="PS51910"/>
    </source>
</evidence>
<dbReference type="GO" id="GO:0008843">
    <property type="term" value="F:endochitinase activity"/>
    <property type="evidence" value="ECO:0007669"/>
    <property type="project" value="UniProtKB-EC"/>
</dbReference>
<dbReference type="PANTHER" id="PTHR11177:SF333">
    <property type="entry name" value="CHITINASE"/>
    <property type="match status" value="1"/>
</dbReference>
<comment type="similarity">
    <text evidence="1">Belongs to the glycosyl hydrolase 18 family. Chitinase class V subfamily.</text>
</comment>
<dbReference type="EMBL" id="KB644412">
    <property type="protein sequence ID" value="EPS30936.1"/>
    <property type="molecule type" value="Genomic_DNA"/>
</dbReference>
<dbReference type="PhylomeDB" id="S7ZQL5"/>
<organism evidence="4 5">
    <name type="scientific">Penicillium oxalicum (strain 114-2 / CGMCC 5302)</name>
    <name type="common">Penicillium decumbens</name>
    <dbReference type="NCBI Taxonomy" id="933388"/>
    <lineage>
        <taxon>Eukaryota</taxon>
        <taxon>Fungi</taxon>
        <taxon>Dikarya</taxon>
        <taxon>Ascomycota</taxon>
        <taxon>Pezizomycotina</taxon>
        <taxon>Eurotiomycetes</taxon>
        <taxon>Eurotiomycetidae</taxon>
        <taxon>Eurotiales</taxon>
        <taxon>Aspergillaceae</taxon>
        <taxon>Penicillium</taxon>
    </lineage>
</organism>
<dbReference type="SUPFAM" id="SSF51445">
    <property type="entry name" value="(Trans)glycosidases"/>
    <property type="match status" value="1"/>
</dbReference>
<feature type="domain" description="GH18" evidence="3">
    <location>
        <begin position="1"/>
        <end position="115"/>
    </location>
</feature>
<dbReference type="HOGENOM" id="CLU_2109859_0_0_1"/>
<protein>
    <recommendedName>
        <fullName evidence="2">chitinase</fullName>
        <ecNumber evidence="2">3.2.1.14</ecNumber>
    </recommendedName>
</protein>
<dbReference type="Gene3D" id="3.10.50.10">
    <property type="match status" value="1"/>
</dbReference>
<dbReference type="SUPFAM" id="SSF54556">
    <property type="entry name" value="Chitinase insertion domain"/>
    <property type="match status" value="1"/>
</dbReference>
<name>S7ZQL5_PENO1</name>
<dbReference type="EC" id="3.2.1.14" evidence="2"/>
<sequence length="115" mass="12192">MLIDSAARANLTEINQTMDLLWRNTVDPSKVVMGMGFYGRSFTLSDPSCKSAGCPFSRGGNPGPCLSSAGTLMYSEVQVIATQPATVVEYNTKALVDLAANTASYISCDKAGMLQ</sequence>
<dbReference type="InterPro" id="IPR050314">
    <property type="entry name" value="Glycosyl_Hydrlase_18"/>
</dbReference>
<dbReference type="AlphaFoldDB" id="S7ZQL5"/>
<dbReference type="PANTHER" id="PTHR11177">
    <property type="entry name" value="CHITINASE"/>
    <property type="match status" value="1"/>
</dbReference>
<dbReference type="PROSITE" id="PS51910">
    <property type="entry name" value="GH18_2"/>
    <property type="match status" value="1"/>
</dbReference>
<dbReference type="InterPro" id="IPR017853">
    <property type="entry name" value="GH"/>
</dbReference>
<dbReference type="GO" id="GO:0005975">
    <property type="term" value="P:carbohydrate metabolic process"/>
    <property type="evidence" value="ECO:0007669"/>
    <property type="project" value="InterPro"/>
</dbReference>